<sequence length="35" mass="3896">MSTSPSVIRRFVEYYAGLDAQPPAALARCTIRTPR</sequence>
<dbReference type="EMBL" id="UGKT01000001">
    <property type="protein sequence ID" value="STT01061.1"/>
    <property type="molecule type" value="Genomic_DNA"/>
</dbReference>
<evidence type="ECO:0000313" key="2">
    <source>
        <dbReference type="Proteomes" id="UP000255518"/>
    </source>
</evidence>
<dbReference type="AlphaFoldDB" id="A0A377UUL5"/>
<evidence type="ECO:0000313" key="1">
    <source>
        <dbReference type="EMBL" id="STT01061.1"/>
    </source>
</evidence>
<proteinExistence type="predicted"/>
<accession>A0A377UUL5</accession>
<dbReference type="Proteomes" id="UP000255518">
    <property type="component" value="Unassembled WGS sequence"/>
</dbReference>
<name>A0A377UUL5_KLEPN</name>
<gene>
    <name evidence="1" type="ORF">NCTC13443_01364</name>
</gene>
<organism evidence="1 2">
    <name type="scientific">Klebsiella pneumoniae</name>
    <dbReference type="NCBI Taxonomy" id="573"/>
    <lineage>
        <taxon>Bacteria</taxon>
        <taxon>Pseudomonadati</taxon>
        <taxon>Pseudomonadota</taxon>
        <taxon>Gammaproteobacteria</taxon>
        <taxon>Enterobacterales</taxon>
        <taxon>Enterobacteriaceae</taxon>
        <taxon>Klebsiella/Raoultella group</taxon>
        <taxon>Klebsiella</taxon>
        <taxon>Klebsiella pneumoniae complex</taxon>
    </lineage>
</organism>
<protein>
    <submittedName>
        <fullName evidence="1">Transcriptional regulator</fullName>
    </submittedName>
</protein>
<reference evidence="1 2" key="1">
    <citation type="submission" date="2018-06" db="EMBL/GenBank/DDBJ databases">
        <authorList>
            <consortium name="Pathogen Informatics"/>
            <person name="Doyle S."/>
        </authorList>
    </citation>
    <scope>NUCLEOTIDE SEQUENCE [LARGE SCALE GENOMIC DNA]</scope>
    <source>
        <strain evidence="1 2">NCTC13443</strain>
    </source>
</reference>